<reference evidence="2 3" key="1">
    <citation type="journal article" date="2020" name="BMC Genomics">
        <title>Intraspecific diversification of the crop wild relative Brassica cretica Lam. using demographic model selection.</title>
        <authorList>
            <person name="Kioukis A."/>
            <person name="Michalopoulou V.A."/>
            <person name="Briers L."/>
            <person name="Pirintsos S."/>
            <person name="Studholme D.J."/>
            <person name="Pavlidis P."/>
            <person name="Sarris P.F."/>
        </authorList>
    </citation>
    <scope>NUCLEOTIDE SEQUENCE [LARGE SCALE GENOMIC DNA]</scope>
    <source>
        <strain evidence="3">cv. PFS-1207/04</strain>
    </source>
</reference>
<sequence length="254" mass="29527">MPFVNFKTRFLLIVSKDWDLIRFVLPDEGTIWLMVWIYHGVLESIDRIMDSLWLIESRWLIFWINHTRFGINDMGYWGDAMEYGVNYKRRTETASRKEDRARSYKGVVINGELGLHENDRVQRGYHGKGKGKMFEENDIKWVRVPDRGSKRSSPHCITNRGEEGNSRHRSSRSEGSRSNSHEDKGRHYTRRERSPLRSVPEDVFEEGEIKSNLKSTQCTAREEEEKMIKVASPAKEGQLAPVNASDAVISLKLP</sequence>
<accession>A0ABQ7CYP7</accession>
<evidence type="ECO:0000256" key="1">
    <source>
        <dbReference type="SAM" id="MobiDB-lite"/>
    </source>
</evidence>
<feature type="region of interest" description="Disordered" evidence="1">
    <location>
        <begin position="145"/>
        <end position="238"/>
    </location>
</feature>
<feature type="compositionally biased region" description="Basic and acidic residues" evidence="1">
    <location>
        <begin position="160"/>
        <end position="195"/>
    </location>
</feature>
<gene>
    <name evidence="2" type="ORF">DY000_02014779</name>
</gene>
<evidence type="ECO:0000313" key="2">
    <source>
        <dbReference type="EMBL" id="KAF3565071.1"/>
    </source>
</evidence>
<dbReference type="Proteomes" id="UP000266723">
    <property type="component" value="Unassembled WGS sequence"/>
</dbReference>
<name>A0ABQ7CYP7_BRACR</name>
<proteinExistence type="predicted"/>
<dbReference type="EMBL" id="QGKV02000759">
    <property type="protein sequence ID" value="KAF3565071.1"/>
    <property type="molecule type" value="Genomic_DNA"/>
</dbReference>
<evidence type="ECO:0000313" key="3">
    <source>
        <dbReference type="Proteomes" id="UP000266723"/>
    </source>
</evidence>
<organism evidence="2 3">
    <name type="scientific">Brassica cretica</name>
    <name type="common">Mustard</name>
    <dbReference type="NCBI Taxonomy" id="69181"/>
    <lineage>
        <taxon>Eukaryota</taxon>
        <taxon>Viridiplantae</taxon>
        <taxon>Streptophyta</taxon>
        <taxon>Embryophyta</taxon>
        <taxon>Tracheophyta</taxon>
        <taxon>Spermatophyta</taxon>
        <taxon>Magnoliopsida</taxon>
        <taxon>eudicotyledons</taxon>
        <taxon>Gunneridae</taxon>
        <taxon>Pentapetalae</taxon>
        <taxon>rosids</taxon>
        <taxon>malvids</taxon>
        <taxon>Brassicales</taxon>
        <taxon>Brassicaceae</taxon>
        <taxon>Brassiceae</taxon>
        <taxon>Brassica</taxon>
    </lineage>
</organism>
<protein>
    <submittedName>
        <fullName evidence="2">Uncharacterized protein</fullName>
    </submittedName>
</protein>
<keyword evidence="3" id="KW-1185">Reference proteome</keyword>
<comment type="caution">
    <text evidence="2">The sequence shown here is derived from an EMBL/GenBank/DDBJ whole genome shotgun (WGS) entry which is preliminary data.</text>
</comment>